<evidence type="ECO:0000313" key="1">
    <source>
        <dbReference type="EMBL" id="KOX89875.1"/>
    </source>
</evidence>
<protein>
    <submittedName>
        <fullName evidence="1">Uncharacterized protein</fullName>
    </submittedName>
</protein>
<dbReference type="InterPro" id="IPR013783">
    <property type="entry name" value="Ig-like_fold"/>
</dbReference>
<dbReference type="Proteomes" id="UP000037685">
    <property type="component" value="Unassembled WGS sequence"/>
</dbReference>
<evidence type="ECO:0000313" key="2">
    <source>
        <dbReference type="Proteomes" id="UP000037685"/>
    </source>
</evidence>
<dbReference type="EMBL" id="LHCI01000106">
    <property type="protein sequence ID" value="KOX89875.1"/>
    <property type="molecule type" value="Genomic_DNA"/>
</dbReference>
<dbReference type="Gene3D" id="2.60.40.10">
    <property type="entry name" value="Immunoglobulins"/>
    <property type="match status" value="2"/>
</dbReference>
<reference evidence="1 2" key="1">
    <citation type="submission" date="2015-07" db="EMBL/GenBank/DDBJ databases">
        <authorList>
            <person name="Noorani M."/>
        </authorList>
    </citation>
    <scope>NUCLEOTIDE SEQUENCE [LARGE SCALE GENOMIC DNA]</scope>
    <source>
        <strain evidence="2">ATCC 25104 / DSM 625 / JCM 10724 / NBRC 103206 / NCIMB 11243 / YT-1</strain>
    </source>
</reference>
<organism evidence="1 2">
    <name type="scientific">Thermus aquaticus</name>
    <dbReference type="NCBI Taxonomy" id="271"/>
    <lineage>
        <taxon>Bacteria</taxon>
        <taxon>Thermotogati</taxon>
        <taxon>Deinococcota</taxon>
        <taxon>Deinococci</taxon>
        <taxon>Thermales</taxon>
        <taxon>Thermaceae</taxon>
        <taxon>Thermus</taxon>
    </lineage>
</organism>
<dbReference type="Pfam" id="PF17957">
    <property type="entry name" value="Big_7"/>
    <property type="match status" value="2"/>
</dbReference>
<sequence length="318" mass="33528">MVAKDRAGNERREPLNLVVDRQAPTVVWRRPADGAQVSGTVTLEVEATDNVGVAKVEFFAGSTKLGEATSAPYTFSWDTTGYPDGPVTLKARAVDAAGNAAEATLQVTVANAPEIYWVNPAANGLVAGFVLLEAEVRALRSVDRVEFYFGSSLDSLSKIPGTPTVSGSLYSLGWDVLRVTPGVYFLKAVVIDVAGARSEAVIPVQVGSAFVLDSPSDGDQVGPGANRAIVAVTVGVRGTLPPGVSINRVDIYINGYLAGTAARQTATDGSEVYVFSWDTRISLPGHDPTASGDRVITARVYYTGEDTFTNGVRVLYLP</sequence>
<proteinExistence type="predicted"/>
<accession>A0A0M9AFL5</accession>
<dbReference type="AlphaFoldDB" id="A0A0M9AFL5"/>
<gene>
    <name evidence="1" type="ORF">BVI061214_01058</name>
</gene>
<name>A0A0M9AFL5_THEAQ</name>
<dbReference type="PATRIC" id="fig|271.14.peg.1134"/>
<comment type="caution">
    <text evidence="1">The sequence shown here is derived from an EMBL/GenBank/DDBJ whole genome shotgun (WGS) entry which is preliminary data.</text>
</comment>